<protein>
    <submittedName>
        <fullName evidence="1">Uncharacterized protein</fullName>
    </submittedName>
</protein>
<name>A0A0E9UZ06_ANGAN</name>
<reference evidence="1" key="1">
    <citation type="submission" date="2014-11" db="EMBL/GenBank/DDBJ databases">
        <authorList>
            <person name="Amaro Gonzalez C."/>
        </authorList>
    </citation>
    <scope>NUCLEOTIDE SEQUENCE</scope>
</reference>
<reference evidence="1" key="2">
    <citation type="journal article" date="2015" name="Fish Shellfish Immunol.">
        <title>Early steps in the European eel (Anguilla anguilla)-Vibrio vulnificus interaction in the gills: Role of the RtxA13 toxin.</title>
        <authorList>
            <person name="Callol A."/>
            <person name="Pajuelo D."/>
            <person name="Ebbesson L."/>
            <person name="Teles M."/>
            <person name="MacKenzie S."/>
            <person name="Amaro C."/>
        </authorList>
    </citation>
    <scope>NUCLEOTIDE SEQUENCE</scope>
</reference>
<dbReference type="EMBL" id="GBXM01037545">
    <property type="protein sequence ID" value="JAH71032.1"/>
    <property type="molecule type" value="Transcribed_RNA"/>
</dbReference>
<dbReference type="AlphaFoldDB" id="A0A0E9UZ06"/>
<organism evidence="1">
    <name type="scientific">Anguilla anguilla</name>
    <name type="common">European freshwater eel</name>
    <name type="synonym">Muraena anguilla</name>
    <dbReference type="NCBI Taxonomy" id="7936"/>
    <lineage>
        <taxon>Eukaryota</taxon>
        <taxon>Metazoa</taxon>
        <taxon>Chordata</taxon>
        <taxon>Craniata</taxon>
        <taxon>Vertebrata</taxon>
        <taxon>Euteleostomi</taxon>
        <taxon>Actinopterygii</taxon>
        <taxon>Neopterygii</taxon>
        <taxon>Teleostei</taxon>
        <taxon>Anguilliformes</taxon>
        <taxon>Anguillidae</taxon>
        <taxon>Anguilla</taxon>
    </lineage>
</organism>
<accession>A0A0E9UZ06</accession>
<proteinExistence type="predicted"/>
<sequence>MELFVLGRSMGFHWTLLRPEETEAGPVQAPLG</sequence>
<evidence type="ECO:0000313" key="1">
    <source>
        <dbReference type="EMBL" id="JAH71032.1"/>
    </source>
</evidence>